<dbReference type="RefSeq" id="WP_212218110.1">
    <property type="nucleotide sequence ID" value="NZ_JAGUCO010000022.1"/>
</dbReference>
<proteinExistence type="predicted"/>
<feature type="chain" id="PRO_5046976695" evidence="1">
    <location>
        <begin position="23"/>
        <end position="143"/>
    </location>
</feature>
<protein>
    <submittedName>
        <fullName evidence="2">DUF4625 domain-containing protein</fullName>
    </submittedName>
</protein>
<evidence type="ECO:0000256" key="1">
    <source>
        <dbReference type="SAM" id="SignalP"/>
    </source>
</evidence>
<evidence type="ECO:0000313" key="3">
    <source>
        <dbReference type="Proteomes" id="UP000708576"/>
    </source>
</evidence>
<dbReference type="Proteomes" id="UP000708576">
    <property type="component" value="Unassembled WGS sequence"/>
</dbReference>
<gene>
    <name evidence="2" type="ORF">KEM10_19005</name>
</gene>
<accession>A0ABS5JZN9</accession>
<dbReference type="InterPro" id="IPR027829">
    <property type="entry name" value="DUF4625"/>
</dbReference>
<dbReference type="Pfam" id="PF15418">
    <property type="entry name" value="DUF4625"/>
    <property type="match status" value="1"/>
</dbReference>
<keyword evidence="3" id="KW-1185">Reference proteome</keyword>
<reference evidence="2 3" key="1">
    <citation type="journal article" date="2015" name="Int. J. Syst. Evol. Microbiol.">
        <title>Carboxylicivirga linearis sp. nov., isolated from a sea cucumber culture pond.</title>
        <authorList>
            <person name="Wang F.Q."/>
            <person name="Zhou Y.X."/>
            <person name="Lin X.Z."/>
            <person name="Chen G.J."/>
            <person name="Du Z.J."/>
        </authorList>
    </citation>
    <scope>NUCLEOTIDE SEQUENCE [LARGE SCALE GENOMIC DNA]</scope>
    <source>
        <strain evidence="2 3">FB218</strain>
    </source>
</reference>
<comment type="caution">
    <text evidence="2">The sequence shown here is derived from an EMBL/GenBank/DDBJ whole genome shotgun (WGS) entry which is preliminary data.</text>
</comment>
<keyword evidence="1" id="KW-0732">Signal</keyword>
<evidence type="ECO:0000313" key="2">
    <source>
        <dbReference type="EMBL" id="MBS2100382.1"/>
    </source>
</evidence>
<organism evidence="2 3">
    <name type="scientific">Carboxylicivirga linearis</name>
    <dbReference type="NCBI Taxonomy" id="1628157"/>
    <lineage>
        <taxon>Bacteria</taxon>
        <taxon>Pseudomonadati</taxon>
        <taxon>Bacteroidota</taxon>
        <taxon>Bacteroidia</taxon>
        <taxon>Marinilabiliales</taxon>
        <taxon>Marinilabiliaceae</taxon>
        <taxon>Carboxylicivirga</taxon>
    </lineage>
</organism>
<name>A0ABS5JZN9_9BACT</name>
<sequence>MLKVLRNLIVLAMGLLLLEACGKDDIADTTAPEAFIETPVANTKYYRGNTLYLNAAFTDNTALNECAVYLTSQQSKNTKGWDSPWNPDDHIFKLSGKEDAITDQYLFETTIPFNIMSGDYILVIVTSDQSLNYSQTEIPIYIQ</sequence>
<feature type="signal peptide" evidence="1">
    <location>
        <begin position="1"/>
        <end position="22"/>
    </location>
</feature>
<dbReference type="EMBL" id="JAGUCO010000022">
    <property type="protein sequence ID" value="MBS2100382.1"/>
    <property type="molecule type" value="Genomic_DNA"/>
</dbReference>